<name>A0ACC2SUD6_9FUNG</name>
<dbReference type="EMBL" id="QTSX02004313">
    <property type="protein sequence ID" value="KAJ9066001.1"/>
    <property type="molecule type" value="Genomic_DNA"/>
</dbReference>
<accession>A0ACC2SUD6</accession>
<dbReference type="Proteomes" id="UP001165960">
    <property type="component" value="Unassembled WGS sequence"/>
</dbReference>
<comment type="caution">
    <text evidence="1">The sequence shown here is derived from an EMBL/GenBank/DDBJ whole genome shotgun (WGS) entry which is preliminary data.</text>
</comment>
<evidence type="ECO:0000313" key="1">
    <source>
        <dbReference type="EMBL" id="KAJ9066001.1"/>
    </source>
</evidence>
<organism evidence="1 2">
    <name type="scientific">Entomophthora muscae</name>
    <dbReference type="NCBI Taxonomy" id="34485"/>
    <lineage>
        <taxon>Eukaryota</taxon>
        <taxon>Fungi</taxon>
        <taxon>Fungi incertae sedis</taxon>
        <taxon>Zoopagomycota</taxon>
        <taxon>Entomophthoromycotina</taxon>
        <taxon>Entomophthoromycetes</taxon>
        <taxon>Entomophthorales</taxon>
        <taxon>Entomophthoraceae</taxon>
        <taxon>Entomophthora</taxon>
    </lineage>
</organism>
<reference evidence="1" key="1">
    <citation type="submission" date="2022-04" db="EMBL/GenBank/DDBJ databases">
        <title>Genome of the entomopathogenic fungus Entomophthora muscae.</title>
        <authorList>
            <person name="Elya C."/>
            <person name="Lovett B.R."/>
            <person name="Lee E."/>
            <person name="Macias A.M."/>
            <person name="Hajek A.E."/>
            <person name="De Bivort B.L."/>
            <person name="Kasson M.T."/>
            <person name="De Fine Licht H.H."/>
            <person name="Stajich J.E."/>
        </authorList>
    </citation>
    <scope>NUCLEOTIDE SEQUENCE</scope>
    <source>
        <strain evidence="1">Berkeley</strain>
    </source>
</reference>
<proteinExistence type="predicted"/>
<evidence type="ECO:0000313" key="2">
    <source>
        <dbReference type="Proteomes" id="UP001165960"/>
    </source>
</evidence>
<sequence>MIKNITTKEIENNHQSFDHNNFPSHATATPQRKYLLVIESTQSTLSNQNIMKMVPSQNSLSQSTESALMNPHAQANVPGSLFPLPITLQAPVTKGWATNASQKAARSLF</sequence>
<gene>
    <name evidence="1" type="ORF">DSO57_1014058</name>
</gene>
<protein>
    <submittedName>
        <fullName evidence="1">Uncharacterized protein</fullName>
    </submittedName>
</protein>
<keyword evidence="2" id="KW-1185">Reference proteome</keyword>